<gene>
    <name evidence="1" type="ORF">KP509_24G052800</name>
</gene>
<name>A0A8T2RX13_CERRI</name>
<keyword evidence="2" id="KW-1185">Reference proteome</keyword>
<organism evidence="1 2">
    <name type="scientific">Ceratopteris richardii</name>
    <name type="common">Triangle waterfern</name>
    <dbReference type="NCBI Taxonomy" id="49495"/>
    <lineage>
        <taxon>Eukaryota</taxon>
        <taxon>Viridiplantae</taxon>
        <taxon>Streptophyta</taxon>
        <taxon>Embryophyta</taxon>
        <taxon>Tracheophyta</taxon>
        <taxon>Polypodiopsida</taxon>
        <taxon>Polypodiidae</taxon>
        <taxon>Polypodiales</taxon>
        <taxon>Pteridineae</taxon>
        <taxon>Pteridaceae</taxon>
        <taxon>Parkerioideae</taxon>
        <taxon>Ceratopteris</taxon>
    </lineage>
</organism>
<dbReference type="Proteomes" id="UP000825935">
    <property type="component" value="Chromosome 24"/>
</dbReference>
<dbReference type="AlphaFoldDB" id="A0A8T2RX13"/>
<protein>
    <submittedName>
        <fullName evidence="1">Uncharacterized protein</fullName>
    </submittedName>
</protein>
<dbReference type="EMBL" id="CM035429">
    <property type="protein sequence ID" value="KAH7300244.1"/>
    <property type="molecule type" value="Genomic_DNA"/>
</dbReference>
<accession>A0A8T2RX13</accession>
<evidence type="ECO:0000313" key="2">
    <source>
        <dbReference type="Proteomes" id="UP000825935"/>
    </source>
</evidence>
<reference evidence="1" key="1">
    <citation type="submission" date="2021-08" db="EMBL/GenBank/DDBJ databases">
        <title>WGS assembly of Ceratopteris richardii.</title>
        <authorList>
            <person name="Marchant D.B."/>
            <person name="Chen G."/>
            <person name="Jenkins J."/>
            <person name="Shu S."/>
            <person name="Leebens-Mack J."/>
            <person name="Grimwood J."/>
            <person name="Schmutz J."/>
            <person name="Soltis P."/>
            <person name="Soltis D."/>
            <person name="Chen Z.-H."/>
        </authorList>
    </citation>
    <scope>NUCLEOTIDE SEQUENCE</scope>
    <source>
        <strain evidence="1">Whitten #5841</strain>
        <tissue evidence="1">Leaf</tissue>
    </source>
</reference>
<dbReference type="OrthoDB" id="17911at2759"/>
<comment type="caution">
    <text evidence="1">The sequence shown here is derived from an EMBL/GenBank/DDBJ whole genome shotgun (WGS) entry which is preliminary data.</text>
</comment>
<evidence type="ECO:0000313" key="1">
    <source>
        <dbReference type="EMBL" id="KAH7300244.1"/>
    </source>
</evidence>
<proteinExistence type="predicted"/>
<sequence>MSSGNALTALRHSTPAATSTLEKVPLAIPSPSFSVSCGPLSFAIPSPSLCVSCGPLSVAAAADSVIKHDA</sequence>